<protein>
    <submittedName>
        <fullName evidence="2">Photosystem II oxygen evolving complex protein PsbP</fullName>
    </submittedName>
</protein>
<dbReference type="AlphaFoldDB" id="A0A2T1LZI1"/>
<dbReference type="Pfam" id="PF01789">
    <property type="entry name" value="PsbP"/>
    <property type="match status" value="1"/>
</dbReference>
<dbReference type="OrthoDB" id="540197at2"/>
<dbReference type="RefSeq" id="WP_106456275.1">
    <property type="nucleotide sequence ID" value="NZ_PXOH01000006.1"/>
</dbReference>
<evidence type="ECO:0000313" key="3">
    <source>
        <dbReference type="Proteomes" id="UP000239001"/>
    </source>
</evidence>
<dbReference type="InterPro" id="IPR016123">
    <property type="entry name" value="Mog1/PsbP_a/b/a-sand"/>
</dbReference>
<feature type="domain" description="PsbP C-terminal" evidence="1">
    <location>
        <begin position="26"/>
        <end position="181"/>
    </location>
</feature>
<sequence>MYKSIVAILLIIVSFMIVSCSPGISNLQSYVNNKQGYGFFYPNGWIPVDVQNASEGVDTVFRDFIERSENLSVIISSVDKNQRLADLGSATDVGYHFLRRLNDDPNVKRDVELLQADTLENKGKTYYILEYLVQMPNKPPRHELASVTINNGKLYTFSLSTPQRRWEQVKTLFSSVANSFFVY</sequence>
<dbReference type="NCBIfam" id="NF040946">
    <property type="entry name" value="PSII_PsbP"/>
    <property type="match status" value="1"/>
</dbReference>
<accession>A0A2T1LZI1</accession>
<dbReference type="GO" id="GO:0005509">
    <property type="term" value="F:calcium ion binding"/>
    <property type="evidence" value="ECO:0007669"/>
    <property type="project" value="InterPro"/>
</dbReference>
<dbReference type="GO" id="GO:0009654">
    <property type="term" value="C:photosystem II oxygen evolving complex"/>
    <property type="evidence" value="ECO:0007669"/>
    <property type="project" value="InterPro"/>
</dbReference>
<evidence type="ECO:0000313" key="2">
    <source>
        <dbReference type="EMBL" id="PSF37834.1"/>
    </source>
</evidence>
<dbReference type="GO" id="GO:0015979">
    <property type="term" value="P:photosynthesis"/>
    <property type="evidence" value="ECO:0007669"/>
    <property type="project" value="InterPro"/>
</dbReference>
<keyword evidence="3" id="KW-1185">Reference proteome</keyword>
<dbReference type="GO" id="GO:0019898">
    <property type="term" value="C:extrinsic component of membrane"/>
    <property type="evidence" value="ECO:0007669"/>
    <property type="project" value="InterPro"/>
</dbReference>
<dbReference type="SUPFAM" id="SSF55724">
    <property type="entry name" value="Mog1p/PsbP-like"/>
    <property type="match status" value="1"/>
</dbReference>
<dbReference type="Proteomes" id="UP000239001">
    <property type="component" value="Unassembled WGS sequence"/>
</dbReference>
<reference evidence="2 3" key="1">
    <citation type="submission" date="2018-03" db="EMBL/GenBank/DDBJ databases">
        <title>The ancient ancestry and fast evolution of plastids.</title>
        <authorList>
            <person name="Moore K.R."/>
            <person name="Magnabosco C."/>
            <person name="Momper L."/>
            <person name="Gold D.A."/>
            <person name="Bosak T."/>
            <person name="Fournier G.P."/>
        </authorList>
    </citation>
    <scope>NUCLEOTIDE SEQUENCE [LARGE SCALE GENOMIC DNA]</scope>
    <source>
        <strain evidence="2 3">CCALA 016</strain>
    </source>
</reference>
<dbReference type="Gene3D" id="3.40.1000.10">
    <property type="entry name" value="Mog1/PsbP, alpha/beta/alpha sandwich"/>
    <property type="match status" value="1"/>
</dbReference>
<organism evidence="2 3">
    <name type="scientific">Aphanothece hegewaldii CCALA 016</name>
    <dbReference type="NCBI Taxonomy" id="2107694"/>
    <lineage>
        <taxon>Bacteria</taxon>
        <taxon>Bacillati</taxon>
        <taxon>Cyanobacteriota</taxon>
        <taxon>Cyanophyceae</taxon>
        <taxon>Oscillatoriophycideae</taxon>
        <taxon>Chroococcales</taxon>
        <taxon>Aphanothecaceae</taxon>
        <taxon>Aphanothece</taxon>
    </lineage>
</organism>
<gene>
    <name evidence="2" type="ORF">C7H19_07570</name>
</gene>
<dbReference type="PROSITE" id="PS51257">
    <property type="entry name" value="PROKAR_LIPOPROTEIN"/>
    <property type="match status" value="1"/>
</dbReference>
<comment type="caution">
    <text evidence="2">The sequence shown here is derived from an EMBL/GenBank/DDBJ whole genome shotgun (WGS) entry which is preliminary data.</text>
</comment>
<dbReference type="EMBL" id="PXOH01000006">
    <property type="protein sequence ID" value="PSF37834.1"/>
    <property type="molecule type" value="Genomic_DNA"/>
</dbReference>
<dbReference type="PANTHER" id="PTHR31407">
    <property type="match status" value="1"/>
</dbReference>
<dbReference type="InterPro" id="IPR002683">
    <property type="entry name" value="PsbP_C"/>
</dbReference>
<name>A0A2T1LZI1_9CHRO</name>
<proteinExistence type="predicted"/>
<evidence type="ECO:0000259" key="1">
    <source>
        <dbReference type="Pfam" id="PF01789"/>
    </source>
</evidence>
<dbReference type="PANTHER" id="PTHR31407:SF16">
    <property type="entry name" value="PSBP DOMAIN-CONTAINING PROTEIN 7, CHLOROPLASTIC"/>
    <property type="match status" value="1"/>
</dbReference>
<reference evidence="2 3" key="2">
    <citation type="submission" date="2018-03" db="EMBL/GenBank/DDBJ databases">
        <authorList>
            <person name="Keele B.F."/>
        </authorList>
    </citation>
    <scope>NUCLEOTIDE SEQUENCE [LARGE SCALE GENOMIC DNA]</scope>
    <source>
        <strain evidence="2 3">CCALA 016</strain>
    </source>
</reference>